<dbReference type="GO" id="GO:0005975">
    <property type="term" value="P:carbohydrate metabolic process"/>
    <property type="evidence" value="ECO:0007669"/>
    <property type="project" value="InterPro"/>
</dbReference>
<reference evidence="2" key="1">
    <citation type="journal article" date="2014" name="Int. J. Syst. Evol. Microbiol.">
        <title>Complete genome sequence of Corynebacterium casei LMG S-19264T (=DSM 44701T), isolated from a smear-ripened cheese.</title>
        <authorList>
            <consortium name="US DOE Joint Genome Institute (JGI-PGF)"/>
            <person name="Walter F."/>
            <person name="Albersmeier A."/>
            <person name="Kalinowski J."/>
            <person name="Ruckert C."/>
        </authorList>
    </citation>
    <scope>NUCLEOTIDE SEQUENCE</scope>
    <source>
        <strain evidence="2">KCTC 32513</strain>
    </source>
</reference>
<dbReference type="AlphaFoldDB" id="A0A8J3CRP8"/>
<protein>
    <recommendedName>
        <fullName evidence="4">Divergent polysaccharide deacetylase family protein</fullName>
    </recommendedName>
</protein>
<comment type="caution">
    <text evidence="2">The sequence shown here is derived from an EMBL/GenBank/DDBJ whole genome shotgun (WGS) entry which is preliminary data.</text>
</comment>
<evidence type="ECO:0000256" key="1">
    <source>
        <dbReference type="SAM" id="MobiDB-lite"/>
    </source>
</evidence>
<evidence type="ECO:0000313" key="3">
    <source>
        <dbReference type="Proteomes" id="UP000634004"/>
    </source>
</evidence>
<gene>
    <name evidence="2" type="ORF">GCM10009069_13300</name>
</gene>
<keyword evidence="3" id="KW-1185">Reference proteome</keyword>
<feature type="compositionally biased region" description="Polar residues" evidence="1">
    <location>
        <begin position="61"/>
        <end position="70"/>
    </location>
</feature>
<reference evidence="2" key="2">
    <citation type="submission" date="2020-09" db="EMBL/GenBank/DDBJ databases">
        <authorList>
            <person name="Sun Q."/>
            <person name="Kim S."/>
        </authorList>
    </citation>
    <scope>NUCLEOTIDE SEQUENCE</scope>
    <source>
        <strain evidence="2">KCTC 32513</strain>
    </source>
</reference>
<evidence type="ECO:0008006" key="4">
    <source>
        <dbReference type="Google" id="ProtNLM"/>
    </source>
</evidence>
<accession>A0A8J3CRP8</accession>
<dbReference type="InterPro" id="IPR011330">
    <property type="entry name" value="Glyco_hydro/deAcase_b/a-brl"/>
</dbReference>
<dbReference type="RefSeq" id="WP_189496693.1">
    <property type="nucleotide sequence ID" value="NZ_BMZH01000004.1"/>
</dbReference>
<organism evidence="2 3">
    <name type="scientific">Algimonas arctica</name>
    <dbReference type="NCBI Taxonomy" id="1479486"/>
    <lineage>
        <taxon>Bacteria</taxon>
        <taxon>Pseudomonadati</taxon>
        <taxon>Pseudomonadota</taxon>
        <taxon>Alphaproteobacteria</taxon>
        <taxon>Maricaulales</taxon>
        <taxon>Robiginitomaculaceae</taxon>
        <taxon>Algimonas</taxon>
    </lineage>
</organism>
<feature type="region of interest" description="Disordered" evidence="1">
    <location>
        <begin position="56"/>
        <end position="79"/>
    </location>
</feature>
<dbReference type="InterPro" id="IPR006837">
    <property type="entry name" value="Divergent_DAC"/>
</dbReference>
<dbReference type="PANTHER" id="PTHR30105">
    <property type="entry name" value="UNCHARACTERIZED YIBQ-RELATED"/>
    <property type="match status" value="1"/>
</dbReference>
<evidence type="ECO:0000313" key="2">
    <source>
        <dbReference type="EMBL" id="GHA91457.1"/>
    </source>
</evidence>
<dbReference type="Pfam" id="PF04748">
    <property type="entry name" value="Polysacc_deac_2"/>
    <property type="match status" value="1"/>
</dbReference>
<dbReference type="PANTHER" id="PTHR30105:SF2">
    <property type="entry name" value="DIVERGENT POLYSACCHARIDE DEACETYLASE SUPERFAMILY"/>
    <property type="match status" value="1"/>
</dbReference>
<proteinExistence type="predicted"/>
<dbReference type="SUPFAM" id="SSF88713">
    <property type="entry name" value="Glycoside hydrolase/deacetylase"/>
    <property type="match status" value="1"/>
</dbReference>
<dbReference type="CDD" id="cd10936">
    <property type="entry name" value="CE4_DAC2"/>
    <property type="match status" value="1"/>
</dbReference>
<dbReference type="Gene3D" id="3.20.20.370">
    <property type="entry name" value="Glycoside hydrolase/deacetylase"/>
    <property type="match status" value="1"/>
</dbReference>
<dbReference type="Proteomes" id="UP000634004">
    <property type="component" value="Unassembled WGS sequence"/>
</dbReference>
<sequence length="390" mass="40816">MTSDDPIRRVASRRRQALSLPKRRHHLSLALLALIILISAPMLMARFFGSDSDAQPKGSVSVANLPQGQIPSPLDEKGDTLPDLLADLVPAGENPTDAIAAIDALGNPVGSKPKVTPKALVLPPAAPKAPPIDASLTRQSRFGAIPGPNRDGRTPLEAYRLPQAPQSGRTPVSIIVGGLGINPTLTQRAIDELPPAVTLSFAAQTPALQGWINKARARGHEVLLEIAMEGAGFEASSPGSERTLQVNLSPDENRQHLHYGLSRAQGYAGVINYQGEVLLLRSDTLSPILNEIKASGLGLFIDGSFEAPTVGALASSISLPFKASFGLIDPAPSQSVIEARLANLAAEAKTSPGTLSVGFVYPQTIDAVKGWAATLSSQGLILVPATATLK</sequence>
<dbReference type="EMBL" id="BMZH01000004">
    <property type="protein sequence ID" value="GHA91457.1"/>
    <property type="molecule type" value="Genomic_DNA"/>
</dbReference>
<name>A0A8J3CRP8_9PROT</name>